<accession>A0A2P2PCH2</accession>
<organism evidence="2">
    <name type="scientific">Rhizophora mucronata</name>
    <name type="common">Asiatic mangrove</name>
    <dbReference type="NCBI Taxonomy" id="61149"/>
    <lineage>
        <taxon>Eukaryota</taxon>
        <taxon>Viridiplantae</taxon>
        <taxon>Streptophyta</taxon>
        <taxon>Embryophyta</taxon>
        <taxon>Tracheophyta</taxon>
        <taxon>Spermatophyta</taxon>
        <taxon>Magnoliopsida</taxon>
        <taxon>eudicotyledons</taxon>
        <taxon>Gunneridae</taxon>
        <taxon>Pentapetalae</taxon>
        <taxon>rosids</taxon>
        <taxon>fabids</taxon>
        <taxon>Malpighiales</taxon>
        <taxon>Rhizophoraceae</taxon>
        <taxon>Rhizophora</taxon>
    </lineage>
</organism>
<evidence type="ECO:0000313" key="2">
    <source>
        <dbReference type="EMBL" id="MBX52437.1"/>
    </source>
</evidence>
<keyword evidence="1" id="KW-0732">Signal</keyword>
<proteinExistence type="predicted"/>
<protein>
    <submittedName>
        <fullName evidence="2">Neutral ceramidase</fullName>
    </submittedName>
</protein>
<evidence type="ECO:0000256" key="1">
    <source>
        <dbReference type="SAM" id="SignalP"/>
    </source>
</evidence>
<dbReference type="EMBL" id="GGEC01071953">
    <property type="protein sequence ID" value="MBX52437.1"/>
    <property type="molecule type" value="Transcribed_RNA"/>
</dbReference>
<dbReference type="AlphaFoldDB" id="A0A2P2PCH2"/>
<reference evidence="2" key="1">
    <citation type="submission" date="2018-02" db="EMBL/GenBank/DDBJ databases">
        <title>Rhizophora mucronata_Transcriptome.</title>
        <authorList>
            <person name="Meera S.P."/>
            <person name="Sreeshan A."/>
            <person name="Augustine A."/>
        </authorList>
    </citation>
    <scope>NUCLEOTIDE SEQUENCE</scope>
    <source>
        <tissue evidence="2">Leaf</tissue>
    </source>
</reference>
<name>A0A2P2PCH2_RHIMU</name>
<sequence length="47" mass="5379">MKSPLQQDKFLPLLSLLLVLELSFQAGRSLYKCADSQPFQLFAQMPH</sequence>
<feature type="signal peptide" evidence="1">
    <location>
        <begin position="1"/>
        <end position="29"/>
    </location>
</feature>
<feature type="chain" id="PRO_5015147565" evidence="1">
    <location>
        <begin position="30"/>
        <end position="47"/>
    </location>
</feature>